<dbReference type="Proteomes" id="UP000488299">
    <property type="component" value="Unassembled WGS sequence"/>
</dbReference>
<comment type="caution">
    <text evidence="3">The sequence shown here is derived from an EMBL/GenBank/DDBJ whole genome shotgun (WGS) entry which is preliminary data.</text>
</comment>
<dbReference type="Gene3D" id="1.10.10.1110">
    <property type="entry name" value="Methyltransferase PG1098, N-terminal domain"/>
    <property type="match status" value="1"/>
</dbReference>
<dbReference type="InterPro" id="IPR029063">
    <property type="entry name" value="SAM-dependent_MTases_sf"/>
</dbReference>
<keyword evidence="3" id="KW-0489">Methyltransferase</keyword>
<evidence type="ECO:0000259" key="1">
    <source>
        <dbReference type="Pfam" id="PF18096"/>
    </source>
</evidence>
<feature type="domain" description="THUMP-like" evidence="1">
    <location>
        <begin position="317"/>
        <end position="387"/>
    </location>
</feature>
<proteinExistence type="predicted"/>
<feature type="domain" description="PG-1098 ferredoxin-like" evidence="2">
    <location>
        <begin position="273"/>
        <end position="316"/>
    </location>
</feature>
<dbReference type="GO" id="GO:0032259">
    <property type="term" value="P:methylation"/>
    <property type="evidence" value="ECO:0007669"/>
    <property type="project" value="UniProtKB-KW"/>
</dbReference>
<dbReference type="InterPro" id="IPR054168">
    <property type="entry name" value="PG_1098_Fer"/>
</dbReference>
<reference evidence="3 4" key="1">
    <citation type="submission" date="2019-10" db="EMBL/GenBank/DDBJ databases">
        <title>Rudanella paleaurantiibacter sp. nov., isolated from sludge.</title>
        <authorList>
            <person name="Xu S.Q."/>
        </authorList>
    </citation>
    <scope>NUCLEOTIDE SEQUENCE [LARGE SCALE GENOMIC DNA]</scope>
    <source>
        <strain evidence="3 4">HX-22-17</strain>
    </source>
</reference>
<accession>A0A7J5TUL4</accession>
<dbReference type="Pfam" id="PF22013">
    <property type="entry name" value="PG_1098_Fer"/>
    <property type="match status" value="1"/>
</dbReference>
<evidence type="ECO:0000313" key="4">
    <source>
        <dbReference type="Proteomes" id="UP000488299"/>
    </source>
</evidence>
<evidence type="ECO:0000259" key="2">
    <source>
        <dbReference type="Pfam" id="PF22013"/>
    </source>
</evidence>
<dbReference type="InterPro" id="IPR041497">
    <property type="entry name" value="Thump-like"/>
</dbReference>
<dbReference type="Pfam" id="PF18096">
    <property type="entry name" value="Thump_like"/>
    <property type="match status" value="1"/>
</dbReference>
<keyword evidence="3" id="KW-0808">Transferase</keyword>
<dbReference type="SUPFAM" id="SSF53335">
    <property type="entry name" value="S-adenosyl-L-methionine-dependent methyltransferases"/>
    <property type="match status" value="1"/>
</dbReference>
<dbReference type="GO" id="GO:0008168">
    <property type="term" value="F:methyltransferase activity"/>
    <property type="evidence" value="ECO:0007669"/>
    <property type="project" value="UniProtKB-KW"/>
</dbReference>
<evidence type="ECO:0000313" key="3">
    <source>
        <dbReference type="EMBL" id="KAB7727691.1"/>
    </source>
</evidence>
<gene>
    <name evidence="3" type="ORF">F5984_21145</name>
</gene>
<dbReference type="AlphaFoldDB" id="A0A7J5TUL4"/>
<protein>
    <submittedName>
        <fullName evidence="3">SAM-dependent methyltransferase</fullName>
    </submittedName>
</protein>
<name>A0A7J5TUL4_9BACT</name>
<keyword evidence="4" id="KW-1185">Reference proteome</keyword>
<dbReference type="EMBL" id="WELI01000010">
    <property type="protein sequence ID" value="KAB7727691.1"/>
    <property type="molecule type" value="Genomic_DNA"/>
</dbReference>
<sequence length="388" mass="42868">MVAHLQDNVQQLLLRYAANKQIDIRKVAVQIAARQRVRDKLPTWCANPGVLFPPTLPLEQASSEQTARYKAAVVSAFTPRLNRLVDLTGGLGVDAWAFANVAGHVTYVERQAPLAELATHNFPQLACHNVEVLNAQSETVLQQLDAPVDWIYLDPARRDDRGGRVVRLDECEPNAVAWWPLLRQKATYVLLKTSPLIDIEAALRQLPGIRAVQVVAVRHEVKEVLFVATPDEVAPDEVAVTAVDLLPDSEVRFSFRRGDERAVAVSFADPQAYLYEPNAAVLKAGAFRAVAERFGLAKLAPHSHLYTSAEPVGDFPGRAFKLEGICKPNRADVQALVPAMKANLTVRNYPQSVEELRKKVGLKEGGDVYIFATTLLNGDKRLLVTRKL</sequence>
<dbReference type="Gene3D" id="3.40.50.150">
    <property type="entry name" value="Vaccinia Virus protein VP39"/>
    <property type="match status" value="1"/>
</dbReference>
<organism evidence="3 4">
    <name type="scientific">Rudanella paleaurantiibacter</name>
    <dbReference type="NCBI Taxonomy" id="2614655"/>
    <lineage>
        <taxon>Bacteria</taxon>
        <taxon>Pseudomonadati</taxon>
        <taxon>Bacteroidota</taxon>
        <taxon>Cytophagia</taxon>
        <taxon>Cytophagales</taxon>
        <taxon>Cytophagaceae</taxon>
        <taxon>Rudanella</taxon>
    </lineage>
</organism>